<feature type="region of interest" description="Disordered" evidence="1">
    <location>
        <begin position="1"/>
        <end position="21"/>
    </location>
</feature>
<keyword evidence="3" id="KW-1185">Reference proteome</keyword>
<dbReference type="OrthoDB" id="8240057at2759"/>
<evidence type="ECO:0000313" key="3">
    <source>
        <dbReference type="Proteomes" id="UP000299102"/>
    </source>
</evidence>
<proteinExistence type="predicted"/>
<evidence type="ECO:0000256" key="1">
    <source>
        <dbReference type="SAM" id="MobiDB-lite"/>
    </source>
</evidence>
<name>A0A4C1XSL9_EUMVA</name>
<gene>
    <name evidence="2" type="ORF">EVAR_98155_1</name>
</gene>
<reference evidence="2 3" key="1">
    <citation type="journal article" date="2019" name="Commun. Biol.">
        <title>The bagworm genome reveals a unique fibroin gene that provides high tensile strength.</title>
        <authorList>
            <person name="Kono N."/>
            <person name="Nakamura H."/>
            <person name="Ohtoshi R."/>
            <person name="Tomita M."/>
            <person name="Numata K."/>
            <person name="Arakawa K."/>
        </authorList>
    </citation>
    <scope>NUCLEOTIDE SEQUENCE [LARGE SCALE GENOMIC DNA]</scope>
</reference>
<dbReference type="AlphaFoldDB" id="A0A4C1XSL9"/>
<evidence type="ECO:0000313" key="2">
    <source>
        <dbReference type="EMBL" id="GBP65534.1"/>
    </source>
</evidence>
<dbReference type="Proteomes" id="UP000299102">
    <property type="component" value="Unassembled WGS sequence"/>
</dbReference>
<protein>
    <submittedName>
        <fullName evidence="2">Uncharacterized protein</fullName>
    </submittedName>
</protein>
<dbReference type="EMBL" id="BGZK01000931">
    <property type="protein sequence ID" value="GBP65534.1"/>
    <property type="molecule type" value="Genomic_DNA"/>
</dbReference>
<accession>A0A4C1XSL9</accession>
<sequence length="108" mass="11442">MQASERIQEGDSTPAAGATEAMQADDVVASISTLYCINIDYLSIIEAGTPSTRPRPLRAGAPSISVGSGVRRTLIGMGYFSLTRFKNKQTGVRVTSNFGLTPPPINKP</sequence>
<comment type="caution">
    <text evidence="2">The sequence shown here is derived from an EMBL/GenBank/DDBJ whole genome shotgun (WGS) entry which is preliminary data.</text>
</comment>
<organism evidence="2 3">
    <name type="scientific">Eumeta variegata</name>
    <name type="common">Bagworm moth</name>
    <name type="synonym">Eumeta japonica</name>
    <dbReference type="NCBI Taxonomy" id="151549"/>
    <lineage>
        <taxon>Eukaryota</taxon>
        <taxon>Metazoa</taxon>
        <taxon>Ecdysozoa</taxon>
        <taxon>Arthropoda</taxon>
        <taxon>Hexapoda</taxon>
        <taxon>Insecta</taxon>
        <taxon>Pterygota</taxon>
        <taxon>Neoptera</taxon>
        <taxon>Endopterygota</taxon>
        <taxon>Lepidoptera</taxon>
        <taxon>Glossata</taxon>
        <taxon>Ditrysia</taxon>
        <taxon>Tineoidea</taxon>
        <taxon>Psychidae</taxon>
        <taxon>Oiketicinae</taxon>
        <taxon>Eumeta</taxon>
    </lineage>
</organism>